<organism evidence="8 9">
    <name type="scientific">Cephalotus follicularis</name>
    <name type="common">Albany pitcher plant</name>
    <dbReference type="NCBI Taxonomy" id="3775"/>
    <lineage>
        <taxon>Eukaryota</taxon>
        <taxon>Viridiplantae</taxon>
        <taxon>Streptophyta</taxon>
        <taxon>Embryophyta</taxon>
        <taxon>Tracheophyta</taxon>
        <taxon>Spermatophyta</taxon>
        <taxon>Magnoliopsida</taxon>
        <taxon>eudicotyledons</taxon>
        <taxon>Gunneridae</taxon>
        <taxon>Pentapetalae</taxon>
        <taxon>rosids</taxon>
        <taxon>fabids</taxon>
        <taxon>Oxalidales</taxon>
        <taxon>Cephalotaceae</taxon>
        <taxon>Cephalotus</taxon>
    </lineage>
</organism>
<keyword evidence="4 6" id="KW-1133">Transmembrane helix</keyword>
<evidence type="ECO:0000256" key="1">
    <source>
        <dbReference type="ARBA" id="ARBA00004477"/>
    </source>
</evidence>
<reference evidence="9" key="1">
    <citation type="submission" date="2016-04" db="EMBL/GenBank/DDBJ databases">
        <title>Cephalotus genome sequencing.</title>
        <authorList>
            <person name="Fukushima K."/>
            <person name="Hasebe M."/>
            <person name="Fang X."/>
        </authorList>
    </citation>
    <scope>NUCLEOTIDE SEQUENCE [LARGE SCALE GENOMIC DNA]</scope>
    <source>
        <strain evidence="9">cv. St1</strain>
    </source>
</reference>
<dbReference type="PROSITE" id="PS50845">
    <property type="entry name" value="RETICULON"/>
    <property type="match status" value="1"/>
</dbReference>
<sequence>MEWNALNGQHVFSLLRMGSSARLFKRQRSVHEILGGGLVADVILWRRKNTTLGILFVTLAAWVVFERSGYTLLSLVSSVLLLLIVILFLWAKSAAILNRPAPPLPKLYMSEETVNHMAAFIQSEVNDLLSVSQDIALGKDSRLFFRVAAFLLLISVVGGLTDFLTLGYSSLVFILTVPALYEKYEDCIDRYVMMGFEKLQQMYLKFDSGFIGKVCRSILDKKKSC</sequence>
<dbReference type="GO" id="GO:0005789">
    <property type="term" value="C:endoplasmic reticulum membrane"/>
    <property type="evidence" value="ECO:0007669"/>
    <property type="project" value="UniProtKB-SubCell"/>
</dbReference>
<dbReference type="EMBL" id="BDDD01000638">
    <property type="protein sequence ID" value="GAV68543.1"/>
    <property type="molecule type" value="Genomic_DNA"/>
</dbReference>
<feature type="transmembrane region" description="Helical" evidence="6">
    <location>
        <begin position="49"/>
        <end position="65"/>
    </location>
</feature>
<keyword evidence="3 6" id="KW-0256">Endoplasmic reticulum</keyword>
<feature type="transmembrane region" description="Helical" evidence="6">
    <location>
        <begin position="143"/>
        <end position="160"/>
    </location>
</feature>
<dbReference type="STRING" id="3775.A0A1Q3BLD5"/>
<dbReference type="Proteomes" id="UP000187406">
    <property type="component" value="Unassembled WGS sequence"/>
</dbReference>
<gene>
    <name evidence="8" type="ORF">CFOL_v3_12046</name>
</gene>
<keyword evidence="5 6" id="KW-0472">Membrane</keyword>
<dbReference type="PANTHER" id="PTHR10994">
    <property type="entry name" value="RETICULON"/>
    <property type="match status" value="1"/>
</dbReference>
<evidence type="ECO:0000256" key="4">
    <source>
        <dbReference type="ARBA" id="ARBA00022989"/>
    </source>
</evidence>
<evidence type="ECO:0000256" key="5">
    <source>
        <dbReference type="ARBA" id="ARBA00023136"/>
    </source>
</evidence>
<evidence type="ECO:0000313" key="8">
    <source>
        <dbReference type="EMBL" id="GAV68543.1"/>
    </source>
</evidence>
<evidence type="ECO:0000256" key="3">
    <source>
        <dbReference type="ARBA" id="ARBA00022824"/>
    </source>
</evidence>
<proteinExistence type="predicted"/>
<dbReference type="InterPro" id="IPR003388">
    <property type="entry name" value="Reticulon"/>
</dbReference>
<evidence type="ECO:0000313" key="9">
    <source>
        <dbReference type="Proteomes" id="UP000187406"/>
    </source>
</evidence>
<evidence type="ECO:0000259" key="7">
    <source>
        <dbReference type="PROSITE" id="PS50845"/>
    </source>
</evidence>
<dbReference type="PANTHER" id="PTHR10994:SF65">
    <property type="entry name" value="RETICULON-LIKE PROTEIN B12"/>
    <property type="match status" value="1"/>
</dbReference>
<keyword evidence="9" id="KW-1185">Reference proteome</keyword>
<evidence type="ECO:0000256" key="2">
    <source>
        <dbReference type="ARBA" id="ARBA00022692"/>
    </source>
</evidence>
<comment type="caution">
    <text evidence="8">The sequence shown here is derived from an EMBL/GenBank/DDBJ whole genome shotgun (WGS) entry which is preliminary data.</text>
</comment>
<evidence type="ECO:0000256" key="6">
    <source>
        <dbReference type="RuleBase" id="RU363132"/>
    </source>
</evidence>
<name>A0A1Q3BLD5_CEPFO</name>
<comment type="subcellular location">
    <subcellularLocation>
        <location evidence="1 6">Endoplasmic reticulum membrane</location>
        <topology evidence="1 6">Multi-pass membrane protein</topology>
    </subcellularLocation>
</comment>
<dbReference type="InParanoid" id="A0A1Q3BLD5"/>
<dbReference type="AlphaFoldDB" id="A0A1Q3BLD5"/>
<feature type="domain" description="Reticulon" evidence="7">
    <location>
        <begin position="39"/>
        <end position="225"/>
    </location>
</feature>
<dbReference type="GO" id="GO:0009617">
    <property type="term" value="P:response to bacterium"/>
    <property type="evidence" value="ECO:0007669"/>
    <property type="project" value="InterPro"/>
</dbReference>
<feature type="transmembrane region" description="Helical" evidence="6">
    <location>
        <begin position="71"/>
        <end position="91"/>
    </location>
</feature>
<keyword evidence="2 6" id="KW-0812">Transmembrane</keyword>
<dbReference type="Pfam" id="PF02453">
    <property type="entry name" value="Reticulon"/>
    <property type="match status" value="1"/>
</dbReference>
<protein>
    <recommendedName>
        <fullName evidence="6">Reticulon-like protein</fullName>
    </recommendedName>
</protein>
<dbReference type="OrthoDB" id="567788at2759"/>
<dbReference type="FunCoup" id="A0A1Q3BLD5">
    <property type="interactions" value="198"/>
</dbReference>
<dbReference type="InterPro" id="IPR045064">
    <property type="entry name" value="Reticulon-like"/>
</dbReference>
<accession>A0A1Q3BLD5</accession>